<evidence type="ECO:0000259" key="6">
    <source>
        <dbReference type="Pfam" id="PF00291"/>
    </source>
</evidence>
<evidence type="ECO:0000256" key="2">
    <source>
        <dbReference type="ARBA" id="ARBA00010869"/>
    </source>
</evidence>
<keyword evidence="5" id="KW-0732">Signal</keyword>
<dbReference type="EMBL" id="CAKKNE010000003">
    <property type="protein sequence ID" value="CAH0371393.1"/>
    <property type="molecule type" value="Genomic_DNA"/>
</dbReference>
<dbReference type="GO" id="GO:0000287">
    <property type="term" value="F:magnesium ion binding"/>
    <property type="evidence" value="ECO:0007669"/>
    <property type="project" value="TreeGrafter"/>
</dbReference>
<evidence type="ECO:0000313" key="9">
    <source>
        <dbReference type="Proteomes" id="UP000789595"/>
    </source>
</evidence>
<dbReference type="Proteomes" id="UP000789595">
    <property type="component" value="Unassembled WGS sequence"/>
</dbReference>
<feature type="domain" description="Tryptophan synthase beta chain-like PALP" evidence="6">
    <location>
        <begin position="45"/>
        <end position="346"/>
    </location>
</feature>
<dbReference type="InterPro" id="IPR001926">
    <property type="entry name" value="TrpB-like_PALP"/>
</dbReference>
<gene>
    <name evidence="7" type="ORF">PCAL00307_LOCUS1284</name>
    <name evidence="8" type="ORF">PECAL_3P13320</name>
</gene>
<dbReference type="GO" id="GO:0030378">
    <property type="term" value="F:serine racemase activity"/>
    <property type="evidence" value="ECO:0007669"/>
    <property type="project" value="TreeGrafter"/>
</dbReference>
<evidence type="ECO:0000256" key="1">
    <source>
        <dbReference type="ARBA" id="ARBA00001933"/>
    </source>
</evidence>
<feature type="chain" id="PRO_5035593848" description="Tryptophan synthase beta chain-like PALP domain-containing protein" evidence="5">
    <location>
        <begin position="19"/>
        <end position="360"/>
    </location>
</feature>
<dbReference type="SUPFAM" id="SSF53686">
    <property type="entry name" value="Tryptophan synthase beta subunit-like PLP-dependent enzymes"/>
    <property type="match status" value="1"/>
</dbReference>
<evidence type="ECO:0000256" key="5">
    <source>
        <dbReference type="SAM" id="SignalP"/>
    </source>
</evidence>
<dbReference type="Pfam" id="PF00291">
    <property type="entry name" value="PALP"/>
    <property type="match status" value="1"/>
</dbReference>
<protein>
    <recommendedName>
        <fullName evidence="6">Tryptophan synthase beta chain-like PALP domain-containing protein</fullName>
    </recommendedName>
</protein>
<reference evidence="8" key="2">
    <citation type="submission" date="2021-11" db="EMBL/GenBank/DDBJ databases">
        <authorList>
            <consortium name="Genoscope - CEA"/>
            <person name="William W."/>
        </authorList>
    </citation>
    <scope>NUCLEOTIDE SEQUENCE</scope>
</reference>
<dbReference type="EMBL" id="HBIW01001494">
    <property type="protein sequence ID" value="CAE0685850.1"/>
    <property type="molecule type" value="Transcribed_RNA"/>
</dbReference>
<dbReference type="OrthoDB" id="271064at2759"/>
<name>A0A7S3ZKM0_9STRA</name>
<organism evidence="7">
    <name type="scientific">Pelagomonas calceolata</name>
    <dbReference type="NCBI Taxonomy" id="35677"/>
    <lineage>
        <taxon>Eukaryota</taxon>
        <taxon>Sar</taxon>
        <taxon>Stramenopiles</taxon>
        <taxon>Ochrophyta</taxon>
        <taxon>Pelagophyceae</taxon>
        <taxon>Pelagomonadales</taxon>
        <taxon>Pelagomonadaceae</taxon>
        <taxon>Pelagomonas</taxon>
    </lineage>
</organism>
<evidence type="ECO:0000313" key="8">
    <source>
        <dbReference type="EMBL" id="CAH0371393.1"/>
    </source>
</evidence>
<comment type="similarity">
    <text evidence="2">Belongs to the serine/threonine dehydratase family.</text>
</comment>
<dbReference type="InterPro" id="IPR036052">
    <property type="entry name" value="TrpB-like_PALP_sf"/>
</dbReference>
<dbReference type="GO" id="GO:0005524">
    <property type="term" value="F:ATP binding"/>
    <property type="evidence" value="ECO:0007669"/>
    <property type="project" value="TreeGrafter"/>
</dbReference>
<evidence type="ECO:0000256" key="3">
    <source>
        <dbReference type="ARBA" id="ARBA00022898"/>
    </source>
</evidence>
<evidence type="ECO:0000256" key="4">
    <source>
        <dbReference type="ARBA" id="ARBA00023239"/>
    </source>
</evidence>
<dbReference type="Gene3D" id="3.40.50.1100">
    <property type="match status" value="2"/>
</dbReference>
<feature type="signal peptide" evidence="5">
    <location>
        <begin position="1"/>
        <end position="18"/>
    </location>
</feature>
<keyword evidence="3" id="KW-0663">Pyridoxal phosphate</keyword>
<keyword evidence="4" id="KW-0456">Lyase</keyword>
<reference evidence="7" key="1">
    <citation type="submission" date="2021-01" db="EMBL/GenBank/DDBJ databases">
        <authorList>
            <person name="Corre E."/>
            <person name="Pelletier E."/>
            <person name="Niang G."/>
            <person name="Scheremetjew M."/>
            <person name="Finn R."/>
            <person name="Kale V."/>
            <person name="Holt S."/>
            <person name="Cochrane G."/>
            <person name="Meng A."/>
            <person name="Brown T."/>
            <person name="Cohen L."/>
        </authorList>
    </citation>
    <scope>NUCLEOTIDE SEQUENCE</scope>
    <source>
        <strain evidence="7">CCMP1756</strain>
    </source>
</reference>
<dbReference type="AlphaFoldDB" id="A0A7S3ZKM0"/>
<dbReference type="PANTHER" id="PTHR43050">
    <property type="entry name" value="SERINE / THREONINE RACEMASE FAMILY MEMBER"/>
    <property type="match status" value="1"/>
</dbReference>
<accession>A0A7S3ZKM0</accession>
<comment type="cofactor">
    <cofactor evidence="1">
        <name>pyridoxal 5'-phosphate</name>
        <dbReference type="ChEBI" id="CHEBI:597326"/>
    </cofactor>
</comment>
<evidence type="ECO:0000313" key="7">
    <source>
        <dbReference type="EMBL" id="CAE0685850.1"/>
    </source>
</evidence>
<dbReference type="PANTHER" id="PTHR43050:SF1">
    <property type="entry name" value="SERINE RACEMASE"/>
    <property type="match status" value="1"/>
</dbReference>
<dbReference type="FunFam" id="3.40.50.1100:FF:000005">
    <property type="entry name" value="Threonine dehydratase catabolic"/>
    <property type="match status" value="1"/>
</dbReference>
<feature type="non-terminal residue" evidence="7">
    <location>
        <position position="360"/>
    </location>
</feature>
<dbReference type="GO" id="GO:0070179">
    <property type="term" value="P:D-serine biosynthetic process"/>
    <property type="evidence" value="ECO:0007669"/>
    <property type="project" value="TreeGrafter"/>
</dbReference>
<dbReference type="GO" id="GO:0018114">
    <property type="term" value="F:threonine racemase activity"/>
    <property type="evidence" value="ECO:0007669"/>
    <property type="project" value="TreeGrafter"/>
</dbReference>
<dbReference type="GO" id="GO:0030170">
    <property type="term" value="F:pyridoxal phosphate binding"/>
    <property type="evidence" value="ECO:0007669"/>
    <property type="project" value="TreeGrafter"/>
</dbReference>
<sequence length="360" mass="37168">MQALARVALIVALQATMAMTARVQGLKQALSSVSPDLVRAAAARIEPHASRTPILRSDQIDARASCSIHVKAEHLQTTGSFKYRGALNAVLSLTDEEASRGVVAHSTGNHGAAVARAAKARGAPCCIVVPRTTPVAKLENIARYCDDIVQCEPSPQARAQASVEAAERLGGASIIHPFDDARVIQGQGTIGLELLQDVPALDAILVPVSGGGMLSGIATACAGTNTKVVAVEPAGKRLGDAFQRGERCIFSDDELKAAPTLKTVADAMPTRLLGESLAWPLAFGLVEDVLTVDDGQILDAVRCTAVELKQAVEPAGAVALAAALSPDFAALRAEKGWANVALVACGGNVDLEVLGRALSG</sequence>
<dbReference type="GO" id="GO:0003941">
    <property type="term" value="F:L-serine ammonia-lyase activity"/>
    <property type="evidence" value="ECO:0007669"/>
    <property type="project" value="TreeGrafter"/>
</dbReference>
<keyword evidence="9" id="KW-1185">Reference proteome</keyword>
<proteinExistence type="inferred from homology"/>